<sequence length="242" mass="28039">MRRNVISKKERRGEERRGEERRGEERRGRTNDGRETYPLYFKFEVTVTFCMKLSTVSIFNLVAMGAASGFNLLIASTFPKMCVCPTENRFLNGQSDHQKAGSPNIRDPDLTVLPNSVQIVNLDFEKAEKYSTSSTMDYINKITHQLNQLRMKLDKQIRVSASIVKQINATADDDSILSSLPIERTYFFSFLPFSFFNFFFSFFPSFFLSFFLLFFLSFSPSSFLSFSLSLFLSFFLVMIFIH</sequence>
<evidence type="ECO:0000256" key="2">
    <source>
        <dbReference type="SAM" id="Phobius"/>
    </source>
</evidence>
<name>A0A2I0TV68_LIMLA</name>
<dbReference type="Proteomes" id="UP000233556">
    <property type="component" value="Unassembled WGS sequence"/>
</dbReference>
<reference evidence="4" key="2">
    <citation type="submission" date="2017-12" db="EMBL/GenBank/DDBJ databases">
        <title>Genome sequence of the Bar-tailed Godwit (Limosa lapponica baueri).</title>
        <authorList>
            <person name="Lima N.C.B."/>
            <person name="Parody-Merino A.M."/>
            <person name="Battley P.F."/>
            <person name="Fidler A.E."/>
            <person name="Prosdocimi F."/>
        </authorList>
    </citation>
    <scope>NUCLEOTIDE SEQUENCE [LARGE SCALE GENOMIC DNA]</scope>
</reference>
<feature type="compositionally biased region" description="Basic and acidic residues" evidence="1">
    <location>
        <begin position="7"/>
        <end position="31"/>
    </location>
</feature>
<evidence type="ECO:0000256" key="1">
    <source>
        <dbReference type="SAM" id="MobiDB-lite"/>
    </source>
</evidence>
<gene>
    <name evidence="3" type="ORF">llap_12084</name>
</gene>
<keyword evidence="2" id="KW-0812">Transmembrane</keyword>
<organism evidence="3 4">
    <name type="scientific">Limosa lapponica baueri</name>
    <dbReference type="NCBI Taxonomy" id="1758121"/>
    <lineage>
        <taxon>Eukaryota</taxon>
        <taxon>Metazoa</taxon>
        <taxon>Chordata</taxon>
        <taxon>Craniata</taxon>
        <taxon>Vertebrata</taxon>
        <taxon>Euteleostomi</taxon>
        <taxon>Archelosauria</taxon>
        <taxon>Archosauria</taxon>
        <taxon>Dinosauria</taxon>
        <taxon>Saurischia</taxon>
        <taxon>Theropoda</taxon>
        <taxon>Coelurosauria</taxon>
        <taxon>Aves</taxon>
        <taxon>Neognathae</taxon>
        <taxon>Neoaves</taxon>
        <taxon>Charadriiformes</taxon>
        <taxon>Scolopacidae</taxon>
        <taxon>Limosa</taxon>
    </lineage>
</organism>
<keyword evidence="2" id="KW-1133">Transmembrane helix</keyword>
<dbReference type="AlphaFoldDB" id="A0A2I0TV68"/>
<dbReference type="EMBL" id="KZ507064">
    <property type="protein sequence ID" value="PKU37613.1"/>
    <property type="molecule type" value="Genomic_DNA"/>
</dbReference>
<feature type="transmembrane region" description="Helical" evidence="2">
    <location>
        <begin position="222"/>
        <end position="241"/>
    </location>
</feature>
<evidence type="ECO:0000313" key="3">
    <source>
        <dbReference type="EMBL" id="PKU37613.1"/>
    </source>
</evidence>
<keyword evidence="4" id="KW-1185">Reference proteome</keyword>
<reference evidence="4" key="1">
    <citation type="submission" date="2017-11" db="EMBL/GenBank/DDBJ databases">
        <authorList>
            <person name="Lima N.C."/>
            <person name="Parody-Merino A.M."/>
            <person name="Battley P.F."/>
            <person name="Fidler A.E."/>
            <person name="Prosdocimi F."/>
        </authorList>
    </citation>
    <scope>NUCLEOTIDE SEQUENCE [LARGE SCALE GENOMIC DNA]</scope>
</reference>
<accession>A0A2I0TV68</accession>
<evidence type="ECO:0000313" key="4">
    <source>
        <dbReference type="Proteomes" id="UP000233556"/>
    </source>
</evidence>
<keyword evidence="2" id="KW-0472">Membrane</keyword>
<protein>
    <submittedName>
        <fullName evidence="3">Uncharacterized protein</fullName>
    </submittedName>
</protein>
<feature type="transmembrane region" description="Helical" evidence="2">
    <location>
        <begin position="186"/>
        <end position="216"/>
    </location>
</feature>
<feature type="region of interest" description="Disordered" evidence="1">
    <location>
        <begin position="1"/>
        <end position="31"/>
    </location>
</feature>
<proteinExistence type="predicted"/>